<accession>A0A1V3WTM6</accession>
<organism evidence="1 2">
    <name type="scientific">Mycobacterium kansasii</name>
    <dbReference type="NCBI Taxonomy" id="1768"/>
    <lineage>
        <taxon>Bacteria</taxon>
        <taxon>Bacillati</taxon>
        <taxon>Actinomycetota</taxon>
        <taxon>Actinomycetes</taxon>
        <taxon>Mycobacteriales</taxon>
        <taxon>Mycobacteriaceae</taxon>
        <taxon>Mycobacterium</taxon>
    </lineage>
</organism>
<evidence type="ECO:0000313" key="1">
    <source>
        <dbReference type="EMBL" id="OOK69896.1"/>
    </source>
</evidence>
<proteinExistence type="predicted"/>
<evidence type="ECO:0000313" key="2">
    <source>
        <dbReference type="Proteomes" id="UP000188532"/>
    </source>
</evidence>
<dbReference type="GO" id="GO:0032259">
    <property type="term" value="P:methylation"/>
    <property type="evidence" value="ECO:0007669"/>
    <property type="project" value="UniProtKB-KW"/>
</dbReference>
<dbReference type="GO" id="GO:0008168">
    <property type="term" value="F:methyltransferase activity"/>
    <property type="evidence" value="ECO:0007669"/>
    <property type="project" value="UniProtKB-KW"/>
</dbReference>
<keyword evidence="1" id="KW-0808">Transferase</keyword>
<protein>
    <submittedName>
        <fullName evidence="1">Putative type 12 methyltransferase</fullName>
    </submittedName>
</protein>
<name>A0A1V3WTM6_MYCKA</name>
<dbReference type="Proteomes" id="UP000188532">
    <property type="component" value="Unassembled WGS sequence"/>
</dbReference>
<sequence length="61" mass="6467">MAEFDARAVGIRARRLRLESAREVGPWIRRASVGVNSAATLAAQPGLARIGGRLIASPVAR</sequence>
<gene>
    <name evidence="1" type="ORF">BZL29_6014</name>
</gene>
<dbReference type="EMBL" id="MVBN01000007">
    <property type="protein sequence ID" value="OOK69896.1"/>
    <property type="molecule type" value="Genomic_DNA"/>
</dbReference>
<reference evidence="1 2" key="1">
    <citation type="submission" date="2017-02" db="EMBL/GenBank/DDBJ databases">
        <title>Complete genome sequences of Mycobacterium kansasii strains isolated from rhesus macaques.</title>
        <authorList>
            <person name="Panda A."/>
            <person name="Nagaraj S."/>
            <person name="Zhao X."/>
            <person name="Tettelin H."/>
            <person name="Detolla L.J."/>
        </authorList>
    </citation>
    <scope>NUCLEOTIDE SEQUENCE [LARGE SCALE GENOMIC DNA]</scope>
    <source>
        <strain evidence="1 2">11-3469</strain>
    </source>
</reference>
<comment type="caution">
    <text evidence="1">The sequence shown here is derived from an EMBL/GenBank/DDBJ whole genome shotgun (WGS) entry which is preliminary data.</text>
</comment>
<keyword evidence="1" id="KW-0489">Methyltransferase</keyword>
<dbReference type="AlphaFoldDB" id="A0A1V3WTM6"/>